<dbReference type="InterPro" id="IPR008136">
    <property type="entry name" value="CinA_C"/>
</dbReference>
<sequence length="113" mass="12331">SLIVYGNKSKKDLLKVPATILNRFGAVSQETAERMAKGVKSLSKATFGLAVTGIAGPAGGTPEKPVGTVFISLAHGRQVKTQRHSFYGNRKQIKFMTSQYALDILRKHLMENK</sequence>
<evidence type="ECO:0000313" key="2">
    <source>
        <dbReference type="EMBL" id="GAG19679.1"/>
    </source>
</evidence>
<organism evidence="2">
    <name type="scientific">marine sediment metagenome</name>
    <dbReference type="NCBI Taxonomy" id="412755"/>
    <lineage>
        <taxon>unclassified sequences</taxon>
        <taxon>metagenomes</taxon>
        <taxon>ecological metagenomes</taxon>
    </lineage>
</organism>
<dbReference type="Gene3D" id="3.90.950.20">
    <property type="entry name" value="CinA-like"/>
    <property type="match status" value="1"/>
</dbReference>
<dbReference type="SUPFAM" id="SSF142433">
    <property type="entry name" value="CinA-like"/>
    <property type="match status" value="1"/>
</dbReference>
<dbReference type="InterPro" id="IPR036653">
    <property type="entry name" value="CinA-like_C"/>
</dbReference>
<proteinExistence type="predicted"/>
<name>X0VMR7_9ZZZZ</name>
<dbReference type="Pfam" id="PF02464">
    <property type="entry name" value="CinA"/>
    <property type="match status" value="1"/>
</dbReference>
<feature type="non-terminal residue" evidence="2">
    <location>
        <position position="1"/>
    </location>
</feature>
<dbReference type="AlphaFoldDB" id="X0VMR7"/>
<accession>X0VMR7</accession>
<protein>
    <recommendedName>
        <fullName evidence="1">CinA C-terminal domain-containing protein</fullName>
    </recommendedName>
</protein>
<dbReference type="NCBIfam" id="TIGR00199">
    <property type="entry name" value="PncC_domain"/>
    <property type="match status" value="1"/>
</dbReference>
<reference evidence="2" key="1">
    <citation type="journal article" date="2014" name="Front. Microbiol.">
        <title>High frequency of phylogenetically diverse reductive dehalogenase-homologous genes in deep subseafloor sedimentary metagenomes.</title>
        <authorList>
            <person name="Kawai M."/>
            <person name="Futagami T."/>
            <person name="Toyoda A."/>
            <person name="Takaki Y."/>
            <person name="Nishi S."/>
            <person name="Hori S."/>
            <person name="Arai W."/>
            <person name="Tsubouchi T."/>
            <person name="Morono Y."/>
            <person name="Uchiyama I."/>
            <person name="Ito T."/>
            <person name="Fujiyama A."/>
            <person name="Inagaki F."/>
            <person name="Takami H."/>
        </authorList>
    </citation>
    <scope>NUCLEOTIDE SEQUENCE</scope>
    <source>
        <strain evidence="2">Expedition CK06-06</strain>
    </source>
</reference>
<evidence type="ECO:0000259" key="1">
    <source>
        <dbReference type="Pfam" id="PF02464"/>
    </source>
</evidence>
<comment type="caution">
    <text evidence="2">The sequence shown here is derived from an EMBL/GenBank/DDBJ whole genome shotgun (WGS) entry which is preliminary data.</text>
</comment>
<dbReference type="EMBL" id="BARS01039505">
    <property type="protein sequence ID" value="GAG19679.1"/>
    <property type="molecule type" value="Genomic_DNA"/>
</dbReference>
<feature type="domain" description="CinA C-terminal" evidence="1">
    <location>
        <begin position="1"/>
        <end position="108"/>
    </location>
</feature>
<gene>
    <name evidence="2" type="ORF">S01H1_60316</name>
</gene>